<dbReference type="GO" id="GO:0005085">
    <property type="term" value="F:guanyl-nucleotide exchange factor activity"/>
    <property type="evidence" value="ECO:0007669"/>
    <property type="project" value="UniProtKB-KW"/>
</dbReference>
<dbReference type="Gene3D" id="1.20.870.10">
    <property type="entry name" value="Son of sevenless (SoS) protein Chain: S domain 1"/>
    <property type="match status" value="1"/>
</dbReference>
<dbReference type="Pfam" id="PF00617">
    <property type="entry name" value="RasGEF"/>
    <property type="match status" value="1"/>
</dbReference>
<reference evidence="4" key="2">
    <citation type="journal article" date="2007" name="Science">
        <title>Draft genome sequence of the sexually transmitted pathogen Trichomonas vaginalis.</title>
        <authorList>
            <person name="Carlton J.M."/>
            <person name="Hirt R.P."/>
            <person name="Silva J.C."/>
            <person name="Delcher A.L."/>
            <person name="Schatz M."/>
            <person name="Zhao Q."/>
            <person name="Wortman J.R."/>
            <person name="Bidwell S.L."/>
            <person name="Alsmark U.C.M."/>
            <person name="Besteiro S."/>
            <person name="Sicheritz-Ponten T."/>
            <person name="Noel C.J."/>
            <person name="Dacks J.B."/>
            <person name="Foster P.G."/>
            <person name="Simillion C."/>
            <person name="Van de Peer Y."/>
            <person name="Miranda-Saavedra D."/>
            <person name="Barton G.J."/>
            <person name="Westrop G.D."/>
            <person name="Mueller S."/>
            <person name="Dessi D."/>
            <person name="Fiori P.L."/>
            <person name="Ren Q."/>
            <person name="Paulsen I."/>
            <person name="Zhang H."/>
            <person name="Bastida-Corcuera F.D."/>
            <person name="Simoes-Barbosa A."/>
            <person name="Brown M.T."/>
            <person name="Hayes R.D."/>
            <person name="Mukherjee M."/>
            <person name="Okumura C.Y."/>
            <person name="Schneider R."/>
            <person name="Smith A.J."/>
            <person name="Vanacova S."/>
            <person name="Villalvazo M."/>
            <person name="Haas B.J."/>
            <person name="Pertea M."/>
            <person name="Feldblyum T.V."/>
            <person name="Utterback T.R."/>
            <person name="Shu C.L."/>
            <person name="Osoegawa K."/>
            <person name="de Jong P.J."/>
            <person name="Hrdy I."/>
            <person name="Horvathova L."/>
            <person name="Zubacova Z."/>
            <person name="Dolezal P."/>
            <person name="Malik S.B."/>
            <person name="Logsdon J.M. Jr."/>
            <person name="Henze K."/>
            <person name="Gupta A."/>
            <person name="Wang C.C."/>
            <person name="Dunne R.L."/>
            <person name="Upcroft J.A."/>
            <person name="Upcroft P."/>
            <person name="White O."/>
            <person name="Salzberg S.L."/>
            <person name="Tang P."/>
            <person name="Chiu C.-H."/>
            <person name="Lee Y.-S."/>
            <person name="Embley T.M."/>
            <person name="Coombs G.H."/>
            <person name="Mottram J.C."/>
            <person name="Tachezy J."/>
            <person name="Fraser-Liggett C.M."/>
            <person name="Johnson P.J."/>
        </authorList>
    </citation>
    <scope>NUCLEOTIDE SEQUENCE [LARGE SCALE GENOMIC DNA]</scope>
    <source>
        <strain evidence="4">G3</strain>
    </source>
</reference>
<dbReference type="GO" id="GO:0007264">
    <property type="term" value="P:small GTPase-mediated signal transduction"/>
    <property type="evidence" value="ECO:0007669"/>
    <property type="project" value="InterPro"/>
</dbReference>
<sequence>MSSSSFKSSSFDTGDAISKTFPFGSPSGVSPLLDQSNDEEKIQRIPLPISLEYDSIREKYFSDTKVDRSKWVAKLLNEHPEIKELRDRVLPLDRAIEFGRLYLPDDRLIDHTELLSLVSQHLRTLGLMETQSSLCSEWDMLSNIPDNLDHSQLMIILQRGVLNAEKFWNLTMPGTTPIEKEQNAKNTLQPEIAKIIGSNPTLYYGKPLLEDRYNDQPMTTPKYTVYSLNQIIWICTTDSPTRTPEFIDIFSYPYVTICEPLVVFSKLQERFQIAFSENEHAVENTFNFFLQWYRNSKPIMDSRLISTIKSFVNTELRSKYISLSEKFYEPLPPPEPINYDISPTPDLGENPFSLFVGPFSLLCLTPREFARQYTLYTQERFLKIEPCEFTYIQDWNRATEVFPNIKFLQDSFDIIASNVTMWLTYPPKGFSYMDILVYFIRVAKECYDIQSYNCMMALLLPTTTPFQLDDLARAMPDSKLKDFLNLNLNSINGRFEKLLNLYKTALATSAPTMPFFMIYKNFFTSAASGIKDGIREFTIEGKVEFLSLKKYYAWGEELRAAQKRRFNFLPISQAQEAFSKLKNQPNDYNNDADFKRFVQSLSNQ</sequence>
<dbReference type="PANTHER" id="PTHR23113:SF365">
    <property type="entry name" value="RAS-GEF DOMAIN-CONTAINING PROTEIN"/>
    <property type="match status" value="1"/>
</dbReference>
<dbReference type="KEGG" id="tva:4775655"/>
<evidence type="ECO:0000256" key="1">
    <source>
        <dbReference type="ARBA" id="ARBA00022658"/>
    </source>
</evidence>
<organism evidence="4 5">
    <name type="scientific">Trichomonas vaginalis (strain ATCC PRA-98 / G3)</name>
    <dbReference type="NCBI Taxonomy" id="412133"/>
    <lineage>
        <taxon>Eukaryota</taxon>
        <taxon>Metamonada</taxon>
        <taxon>Parabasalia</taxon>
        <taxon>Trichomonadida</taxon>
        <taxon>Trichomonadidae</taxon>
        <taxon>Trichomonas</taxon>
    </lineage>
</organism>
<dbReference type="InterPro" id="IPR008937">
    <property type="entry name" value="Ras-like_GEF"/>
</dbReference>
<evidence type="ECO:0000259" key="3">
    <source>
        <dbReference type="PROSITE" id="PS50009"/>
    </source>
</evidence>
<protein>
    <recommendedName>
        <fullName evidence="3">Ras-GEF domain-containing protein</fullName>
    </recommendedName>
</protein>
<evidence type="ECO:0000256" key="2">
    <source>
        <dbReference type="PROSITE-ProRule" id="PRU00168"/>
    </source>
</evidence>
<dbReference type="InterPro" id="IPR006594">
    <property type="entry name" value="LisH"/>
</dbReference>
<dbReference type="VEuPathDB" id="TrichDB:TVAG_235190"/>
<name>A2DPN7_TRIV3</name>
<dbReference type="eggNOG" id="KOG3417">
    <property type="taxonomic scope" value="Eukaryota"/>
</dbReference>
<dbReference type="PROSITE" id="PS50009">
    <property type="entry name" value="RASGEF_CAT"/>
    <property type="match status" value="1"/>
</dbReference>
<dbReference type="InterPro" id="IPR023578">
    <property type="entry name" value="Ras_GEF_dom_sf"/>
</dbReference>
<gene>
    <name evidence="4" type="ORF">TVAG_235190</name>
</gene>
<proteinExistence type="predicted"/>
<evidence type="ECO:0000313" key="5">
    <source>
        <dbReference type="Proteomes" id="UP000001542"/>
    </source>
</evidence>
<feature type="domain" description="Ras-GEF" evidence="3">
    <location>
        <begin position="365"/>
        <end position="595"/>
    </location>
</feature>
<dbReference type="STRING" id="5722.A2DPN7"/>
<accession>A2DPN7</accession>
<dbReference type="Gene3D" id="1.10.840.10">
    <property type="entry name" value="Ras guanine-nucleotide exchange factors catalytic domain"/>
    <property type="match status" value="1"/>
</dbReference>
<dbReference type="SMR" id="A2DPN7"/>
<dbReference type="InterPro" id="IPR036964">
    <property type="entry name" value="RASGEF_cat_dom_sf"/>
</dbReference>
<evidence type="ECO:0000313" key="4">
    <source>
        <dbReference type="EMBL" id="EAY17637.1"/>
    </source>
</evidence>
<dbReference type="InParanoid" id="A2DPN7"/>
<dbReference type="VEuPathDB" id="TrichDB:TVAGG3_0935050"/>
<dbReference type="InterPro" id="IPR001895">
    <property type="entry name" value="RASGEF_cat_dom"/>
</dbReference>
<dbReference type="SUPFAM" id="SSF48366">
    <property type="entry name" value="Ras GEF"/>
    <property type="match status" value="1"/>
</dbReference>
<dbReference type="RefSeq" id="XP_001329772.1">
    <property type="nucleotide sequence ID" value="XM_001329737.1"/>
</dbReference>
<reference evidence="4" key="1">
    <citation type="submission" date="2006-10" db="EMBL/GenBank/DDBJ databases">
        <authorList>
            <person name="Amadeo P."/>
            <person name="Zhao Q."/>
            <person name="Wortman J."/>
            <person name="Fraser-Liggett C."/>
            <person name="Carlton J."/>
        </authorList>
    </citation>
    <scope>NUCLEOTIDE SEQUENCE</scope>
    <source>
        <strain evidence="4">G3</strain>
    </source>
</reference>
<dbReference type="OrthoDB" id="546434at2759"/>
<keyword evidence="5" id="KW-1185">Reference proteome</keyword>
<dbReference type="AlphaFoldDB" id="A2DPN7"/>
<dbReference type="PROSITE" id="PS50896">
    <property type="entry name" value="LISH"/>
    <property type="match status" value="1"/>
</dbReference>
<dbReference type="PANTHER" id="PTHR23113">
    <property type="entry name" value="GUANINE NUCLEOTIDE EXCHANGE FACTOR"/>
    <property type="match status" value="1"/>
</dbReference>
<dbReference type="EMBL" id="DS113228">
    <property type="protein sequence ID" value="EAY17637.1"/>
    <property type="molecule type" value="Genomic_DNA"/>
</dbReference>
<dbReference type="SMART" id="SM00147">
    <property type="entry name" value="RasGEF"/>
    <property type="match status" value="1"/>
</dbReference>
<dbReference type="Proteomes" id="UP000001542">
    <property type="component" value="Unassembled WGS sequence"/>
</dbReference>
<keyword evidence="1 2" id="KW-0344">Guanine-nucleotide releasing factor</keyword>